<sequence>MIRVALPECVQPIQDDPYHLVTQA</sequence>
<reference evidence="1" key="1">
    <citation type="journal article" date="2015" name="Nature">
        <title>Complex archaea that bridge the gap between prokaryotes and eukaryotes.</title>
        <authorList>
            <person name="Spang A."/>
            <person name="Saw J.H."/>
            <person name="Jorgensen S.L."/>
            <person name="Zaremba-Niedzwiedzka K."/>
            <person name="Martijn J."/>
            <person name="Lind A.E."/>
            <person name="van Eijk R."/>
            <person name="Schleper C."/>
            <person name="Guy L."/>
            <person name="Ettema T.J."/>
        </authorList>
    </citation>
    <scope>NUCLEOTIDE SEQUENCE</scope>
</reference>
<feature type="non-terminal residue" evidence="1">
    <location>
        <position position="24"/>
    </location>
</feature>
<organism evidence="1">
    <name type="scientific">marine sediment metagenome</name>
    <dbReference type="NCBI Taxonomy" id="412755"/>
    <lineage>
        <taxon>unclassified sequences</taxon>
        <taxon>metagenomes</taxon>
        <taxon>ecological metagenomes</taxon>
    </lineage>
</organism>
<comment type="caution">
    <text evidence="1">The sequence shown here is derived from an EMBL/GenBank/DDBJ whole genome shotgun (WGS) entry which is preliminary data.</text>
</comment>
<gene>
    <name evidence="1" type="ORF">LCGC14_1634330</name>
</gene>
<dbReference type="EMBL" id="LAZR01013526">
    <property type="protein sequence ID" value="KKM21543.1"/>
    <property type="molecule type" value="Genomic_DNA"/>
</dbReference>
<dbReference type="AlphaFoldDB" id="A0A0F9KHB5"/>
<evidence type="ECO:0000313" key="1">
    <source>
        <dbReference type="EMBL" id="KKM21543.1"/>
    </source>
</evidence>
<protein>
    <submittedName>
        <fullName evidence="1">Uncharacterized protein</fullName>
    </submittedName>
</protein>
<proteinExistence type="predicted"/>
<accession>A0A0F9KHB5</accession>
<name>A0A0F9KHB5_9ZZZZ</name>